<proteinExistence type="predicted"/>
<protein>
    <submittedName>
        <fullName evidence="1">Uncharacterized protein</fullName>
    </submittedName>
</protein>
<organism evidence="1 2">
    <name type="scientific">Portunus trituberculatus</name>
    <name type="common">Swimming crab</name>
    <name type="synonym">Neptunus trituberculatus</name>
    <dbReference type="NCBI Taxonomy" id="210409"/>
    <lineage>
        <taxon>Eukaryota</taxon>
        <taxon>Metazoa</taxon>
        <taxon>Ecdysozoa</taxon>
        <taxon>Arthropoda</taxon>
        <taxon>Crustacea</taxon>
        <taxon>Multicrustacea</taxon>
        <taxon>Malacostraca</taxon>
        <taxon>Eumalacostraca</taxon>
        <taxon>Eucarida</taxon>
        <taxon>Decapoda</taxon>
        <taxon>Pleocyemata</taxon>
        <taxon>Brachyura</taxon>
        <taxon>Eubrachyura</taxon>
        <taxon>Portunoidea</taxon>
        <taxon>Portunidae</taxon>
        <taxon>Portuninae</taxon>
        <taxon>Portunus</taxon>
    </lineage>
</organism>
<dbReference type="AlphaFoldDB" id="A0A5B7DE19"/>
<gene>
    <name evidence="1" type="ORF">E2C01_012394</name>
</gene>
<reference evidence="1 2" key="1">
    <citation type="submission" date="2019-05" db="EMBL/GenBank/DDBJ databases">
        <title>Another draft genome of Portunus trituberculatus and its Hox gene families provides insights of decapod evolution.</title>
        <authorList>
            <person name="Jeong J.-H."/>
            <person name="Song I."/>
            <person name="Kim S."/>
            <person name="Choi T."/>
            <person name="Kim D."/>
            <person name="Ryu S."/>
            <person name="Kim W."/>
        </authorList>
    </citation>
    <scope>NUCLEOTIDE SEQUENCE [LARGE SCALE GENOMIC DNA]</scope>
    <source>
        <tissue evidence="1">Muscle</tissue>
    </source>
</reference>
<sequence length="73" mass="8296">MKCSQCTNINEVLYSSSNCLYHPHTEFYFNSTSIPTRCQSYERFATVVCLYPHTAQPTHQAAPHNNTVILSQA</sequence>
<evidence type="ECO:0000313" key="1">
    <source>
        <dbReference type="EMBL" id="MPC19479.1"/>
    </source>
</evidence>
<accession>A0A5B7DE19</accession>
<keyword evidence="2" id="KW-1185">Reference proteome</keyword>
<dbReference type="EMBL" id="VSRR010000774">
    <property type="protein sequence ID" value="MPC19479.1"/>
    <property type="molecule type" value="Genomic_DNA"/>
</dbReference>
<comment type="caution">
    <text evidence="1">The sequence shown here is derived from an EMBL/GenBank/DDBJ whole genome shotgun (WGS) entry which is preliminary data.</text>
</comment>
<dbReference type="Proteomes" id="UP000324222">
    <property type="component" value="Unassembled WGS sequence"/>
</dbReference>
<evidence type="ECO:0000313" key="2">
    <source>
        <dbReference type="Proteomes" id="UP000324222"/>
    </source>
</evidence>
<name>A0A5B7DE19_PORTR</name>